<dbReference type="InterPro" id="IPR016890">
    <property type="entry name" value="UCP028520"/>
</dbReference>
<dbReference type="GO" id="GO:0016746">
    <property type="term" value="F:acyltransferase activity"/>
    <property type="evidence" value="ECO:0007669"/>
    <property type="project" value="UniProtKB-KW"/>
</dbReference>
<dbReference type="InterPro" id="IPR000182">
    <property type="entry name" value="GNAT_dom"/>
</dbReference>
<dbReference type="InterPro" id="IPR016181">
    <property type="entry name" value="Acyl_CoA_acyltransferase"/>
</dbReference>
<dbReference type="SUPFAM" id="SSF55729">
    <property type="entry name" value="Acyl-CoA N-acyltransferases (Nat)"/>
    <property type="match status" value="1"/>
</dbReference>
<proteinExistence type="predicted"/>
<reference evidence="2" key="1">
    <citation type="submission" date="2024-05" db="EMBL/GenBank/DDBJ databases">
        <title>Genome Sequences of Four Agar- Degrading Marine Bacteria.</title>
        <authorList>
            <person name="Phillips E.K."/>
            <person name="Shaffer J.C."/>
            <person name="Henson M.W."/>
            <person name="Temperton B."/>
            <person name="Thrash C.J."/>
            <person name="Martin M.O."/>
        </authorList>
    </citation>
    <scope>NUCLEOTIDE SEQUENCE</scope>
    <source>
        <strain evidence="2">EKP203</strain>
    </source>
</reference>
<dbReference type="CDD" id="cd04301">
    <property type="entry name" value="NAT_SF"/>
    <property type="match status" value="1"/>
</dbReference>
<keyword evidence="3" id="KW-1185">Reference proteome</keyword>
<dbReference type="Proteomes" id="UP001169719">
    <property type="component" value="Unassembled WGS sequence"/>
</dbReference>
<evidence type="ECO:0000313" key="3">
    <source>
        <dbReference type="Proteomes" id="UP001169719"/>
    </source>
</evidence>
<gene>
    <name evidence="2" type="ORF">QWJ08_16605</name>
</gene>
<comment type="caution">
    <text evidence="2">The sequence shown here is derived from an EMBL/GenBank/DDBJ whole genome shotgun (WGS) entry which is preliminary data.</text>
</comment>
<dbReference type="EC" id="2.3.1.-" evidence="2"/>
<evidence type="ECO:0000259" key="1">
    <source>
        <dbReference type="PROSITE" id="PS51186"/>
    </source>
</evidence>
<keyword evidence="2" id="KW-0808">Transferase</keyword>
<dbReference type="EMBL" id="JAUEOZ010000002">
    <property type="protein sequence ID" value="MDN2482964.1"/>
    <property type="molecule type" value="Genomic_DNA"/>
</dbReference>
<dbReference type="Pfam" id="PF00583">
    <property type="entry name" value="Acetyltransf_1"/>
    <property type="match status" value="1"/>
</dbReference>
<accession>A0ABT7Y4J6</accession>
<dbReference type="PROSITE" id="PS51186">
    <property type="entry name" value="GNAT"/>
    <property type="match status" value="1"/>
</dbReference>
<dbReference type="Gene3D" id="3.40.630.30">
    <property type="match status" value="1"/>
</dbReference>
<evidence type="ECO:0000313" key="2">
    <source>
        <dbReference type="EMBL" id="MDN2482964.1"/>
    </source>
</evidence>
<sequence>MVIRDILSKDLDTILALNEQFVRVLSPMDKSKLLRLLDIAHVSVVIEDENQVLGFLIALTEHKEYESINYQWFNDYCDSFLYIDRVVVADDAQGKGIASMLYHYALDSALDNSIPCLCAEIDVLPPNEASLLFHKKMGFKELELLRHSEDKMVSLQKLHIS</sequence>
<dbReference type="PIRSF" id="PIRSF028520">
    <property type="entry name" value="UCP028520"/>
    <property type="match status" value="1"/>
</dbReference>
<dbReference type="RefSeq" id="WP_289963010.1">
    <property type="nucleotide sequence ID" value="NZ_JAUEOZ010000002.1"/>
</dbReference>
<keyword evidence="2" id="KW-0012">Acyltransferase</keyword>
<name>A0ABT7Y4J6_9VIBR</name>
<feature type="domain" description="N-acetyltransferase" evidence="1">
    <location>
        <begin position="1"/>
        <end position="160"/>
    </location>
</feature>
<organism evidence="2 3">
    <name type="scientific">Vibrio agarivorans</name>
    <dbReference type="NCBI Taxonomy" id="153622"/>
    <lineage>
        <taxon>Bacteria</taxon>
        <taxon>Pseudomonadati</taxon>
        <taxon>Pseudomonadota</taxon>
        <taxon>Gammaproteobacteria</taxon>
        <taxon>Vibrionales</taxon>
        <taxon>Vibrionaceae</taxon>
        <taxon>Vibrio</taxon>
    </lineage>
</organism>
<protein>
    <submittedName>
        <fullName evidence="2">GNAT family N-acetyltransferase</fullName>
        <ecNumber evidence="2">2.3.1.-</ecNumber>
    </submittedName>
</protein>